<dbReference type="PRINTS" id="PR00038">
    <property type="entry name" value="HTHLUXR"/>
</dbReference>
<evidence type="ECO:0000256" key="1">
    <source>
        <dbReference type="ARBA" id="ARBA00022553"/>
    </source>
</evidence>
<keyword evidence="7" id="KW-1185">Reference proteome</keyword>
<dbReference type="CDD" id="cd06170">
    <property type="entry name" value="LuxR_C_like"/>
    <property type="match status" value="1"/>
</dbReference>
<comment type="caution">
    <text evidence="6">The sequence shown here is derived from an EMBL/GenBank/DDBJ whole genome shotgun (WGS) entry which is preliminary data.</text>
</comment>
<dbReference type="InterPro" id="IPR039420">
    <property type="entry name" value="WalR-like"/>
</dbReference>
<dbReference type="AlphaFoldDB" id="A0A8J7LJ54"/>
<gene>
    <name evidence="6" type="ORF">I8752_31625</name>
</gene>
<dbReference type="PANTHER" id="PTHR43214">
    <property type="entry name" value="TWO-COMPONENT RESPONSE REGULATOR"/>
    <property type="match status" value="1"/>
</dbReference>
<dbReference type="InterPro" id="IPR000792">
    <property type="entry name" value="Tscrpt_reg_LuxR_C"/>
</dbReference>
<keyword evidence="1 3" id="KW-0597">Phosphoprotein</keyword>
<accession>A0A8J7LJ54</accession>
<evidence type="ECO:0000256" key="2">
    <source>
        <dbReference type="ARBA" id="ARBA00023125"/>
    </source>
</evidence>
<dbReference type="Gene3D" id="3.40.50.2300">
    <property type="match status" value="1"/>
</dbReference>
<dbReference type="SUPFAM" id="SSF52172">
    <property type="entry name" value="CheY-like"/>
    <property type="match status" value="1"/>
</dbReference>
<evidence type="ECO:0000313" key="7">
    <source>
        <dbReference type="Proteomes" id="UP000662314"/>
    </source>
</evidence>
<sequence length="209" mass="23011">MNQPSSIRVLVVDDHPVVRQGLIGMLEKAPDIVIVGQGRNGQEAIAVFQQQQPDVTLMDLRMPEMGGVQAITVICNQFPNARIIVLTTYDTDEEIYRGLRAGAKGYLLKDSEPEELLTAIRTVTRGQQYIPPNVAAKLVQRMTAPELSDRELEVLQLVGQGMSNQEISTALNISESTVKTHINRILSKLDVKDRTQAAIIALKRGIASL</sequence>
<feature type="domain" description="HTH luxR-type" evidence="4">
    <location>
        <begin position="140"/>
        <end position="205"/>
    </location>
</feature>
<dbReference type="InterPro" id="IPR011006">
    <property type="entry name" value="CheY-like_superfamily"/>
</dbReference>
<reference evidence="6 7" key="1">
    <citation type="journal article" date="2021" name="Int. J. Syst. Evol. Microbiol.">
        <title>Amazonocrinis nigriterrae gen. nov., sp. nov., Atlanticothrix silvestris gen. nov., sp. nov. and Dendronalium phyllosphericum gen. nov., sp. nov., nostocacean cyanobacteria from Brazilian environments.</title>
        <authorList>
            <person name="Alvarenga D.O."/>
            <person name="Andreote A.P.D."/>
            <person name="Branco L.H.Z."/>
            <person name="Delbaje E."/>
            <person name="Cruz R.B."/>
            <person name="Varani A.M."/>
            <person name="Fiore M.F."/>
        </authorList>
    </citation>
    <scope>NUCLEOTIDE SEQUENCE [LARGE SCALE GENOMIC DNA]</scope>
    <source>
        <strain evidence="6 7">CENA369</strain>
    </source>
</reference>
<protein>
    <submittedName>
        <fullName evidence="6">Response regulator transcription factor</fullName>
    </submittedName>
</protein>
<dbReference type="PANTHER" id="PTHR43214:SF43">
    <property type="entry name" value="TWO-COMPONENT RESPONSE REGULATOR"/>
    <property type="match status" value="1"/>
</dbReference>
<dbReference type="SMART" id="SM00448">
    <property type="entry name" value="REC"/>
    <property type="match status" value="1"/>
</dbReference>
<feature type="modified residue" description="4-aspartylphosphate" evidence="3">
    <location>
        <position position="59"/>
    </location>
</feature>
<evidence type="ECO:0000259" key="4">
    <source>
        <dbReference type="PROSITE" id="PS50043"/>
    </source>
</evidence>
<dbReference type="GO" id="GO:0000160">
    <property type="term" value="P:phosphorelay signal transduction system"/>
    <property type="evidence" value="ECO:0007669"/>
    <property type="project" value="InterPro"/>
</dbReference>
<organism evidence="6 7">
    <name type="scientific">Dendronalium phyllosphericum CENA369</name>
    <dbReference type="NCBI Taxonomy" id="1725256"/>
    <lineage>
        <taxon>Bacteria</taxon>
        <taxon>Bacillati</taxon>
        <taxon>Cyanobacteriota</taxon>
        <taxon>Cyanophyceae</taxon>
        <taxon>Nostocales</taxon>
        <taxon>Nostocaceae</taxon>
        <taxon>Dendronalium</taxon>
        <taxon>Dendronalium phyllosphericum</taxon>
    </lineage>
</organism>
<proteinExistence type="predicted"/>
<evidence type="ECO:0000256" key="3">
    <source>
        <dbReference type="PROSITE-ProRule" id="PRU00169"/>
    </source>
</evidence>
<dbReference type="Pfam" id="PF00072">
    <property type="entry name" value="Response_reg"/>
    <property type="match status" value="1"/>
</dbReference>
<dbReference type="GO" id="GO:0006355">
    <property type="term" value="P:regulation of DNA-templated transcription"/>
    <property type="evidence" value="ECO:0007669"/>
    <property type="project" value="InterPro"/>
</dbReference>
<dbReference type="RefSeq" id="WP_214436132.1">
    <property type="nucleotide sequence ID" value="NZ_CAWPUQ010000218.1"/>
</dbReference>
<dbReference type="Pfam" id="PF00196">
    <property type="entry name" value="GerE"/>
    <property type="match status" value="1"/>
</dbReference>
<dbReference type="CDD" id="cd17535">
    <property type="entry name" value="REC_NarL-like"/>
    <property type="match status" value="1"/>
</dbReference>
<dbReference type="InterPro" id="IPR001789">
    <property type="entry name" value="Sig_transdc_resp-reg_receiver"/>
</dbReference>
<dbReference type="InterPro" id="IPR058245">
    <property type="entry name" value="NreC/VraR/RcsB-like_REC"/>
</dbReference>
<dbReference type="GO" id="GO:0003677">
    <property type="term" value="F:DNA binding"/>
    <property type="evidence" value="ECO:0007669"/>
    <property type="project" value="UniProtKB-KW"/>
</dbReference>
<evidence type="ECO:0000259" key="5">
    <source>
        <dbReference type="PROSITE" id="PS50110"/>
    </source>
</evidence>
<dbReference type="Proteomes" id="UP000662314">
    <property type="component" value="Unassembled WGS sequence"/>
</dbReference>
<dbReference type="PROSITE" id="PS00622">
    <property type="entry name" value="HTH_LUXR_1"/>
    <property type="match status" value="1"/>
</dbReference>
<dbReference type="EMBL" id="JAECZA010000284">
    <property type="protein sequence ID" value="MBH8577438.1"/>
    <property type="molecule type" value="Genomic_DNA"/>
</dbReference>
<keyword evidence="2" id="KW-0238">DNA-binding</keyword>
<evidence type="ECO:0000313" key="6">
    <source>
        <dbReference type="EMBL" id="MBH8577438.1"/>
    </source>
</evidence>
<dbReference type="SUPFAM" id="SSF46894">
    <property type="entry name" value="C-terminal effector domain of the bipartite response regulators"/>
    <property type="match status" value="1"/>
</dbReference>
<dbReference type="InterPro" id="IPR016032">
    <property type="entry name" value="Sig_transdc_resp-reg_C-effctor"/>
</dbReference>
<dbReference type="SMART" id="SM00421">
    <property type="entry name" value="HTH_LUXR"/>
    <property type="match status" value="1"/>
</dbReference>
<dbReference type="PROSITE" id="PS50043">
    <property type="entry name" value="HTH_LUXR_2"/>
    <property type="match status" value="1"/>
</dbReference>
<name>A0A8J7LJ54_9NOST</name>
<feature type="domain" description="Response regulatory" evidence="5">
    <location>
        <begin position="8"/>
        <end position="124"/>
    </location>
</feature>
<dbReference type="PROSITE" id="PS50110">
    <property type="entry name" value="RESPONSE_REGULATORY"/>
    <property type="match status" value="1"/>
</dbReference>